<evidence type="ECO:0000256" key="1">
    <source>
        <dbReference type="SAM" id="SignalP"/>
    </source>
</evidence>
<keyword evidence="1" id="KW-0732">Signal</keyword>
<dbReference type="AlphaFoldDB" id="A0A2A2JJ54"/>
<dbReference type="EMBL" id="LIAE01010401">
    <property type="protein sequence ID" value="PAV61740.1"/>
    <property type="molecule type" value="Genomic_DNA"/>
</dbReference>
<keyword evidence="3" id="KW-1185">Reference proteome</keyword>
<name>A0A2A2JJ54_9BILA</name>
<feature type="chain" id="PRO_5012290846" evidence="1">
    <location>
        <begin position="24"/>
        <end position="150"/>
    </location>
</feature>
<feature type="signal peptide" evidence="1">
    <location>
        <begin position="1"/>
        <end position="23"/>
    </location>
</feature>
<proteinExistence type="predicted"/>
<dbReference type="STRING" id="2018661.A0A2A2JJ54"/>
<reference evidence="2 3" key="1">
    <citation type="journal article" date="2017" name="Curr. Biol.">
        <title>Genome architecture and evolution of a unichromosomal asexual nematode.</title>
        <authorList>
            <person name="Fradin H."/>
            <person name="Zegar C."/>
            <person name="Gutwein M."/>
            <person name="Lucas J."/>
            <person name="Kovtun M."/>
            <person name="Corcoran D."/>
            <person name="Baugh L.R."/>
            <person name="Kiontke K."/>
            <person name="Gunsalus K."/>
            <person name="Fitch D.H."/>
            <person name="Piano F."/>
        </authorList>
    </citation>
    <scope>NUCLEOTIDE SEQUENCE [LARGE SCALE GENOMIC DNA]</scope>
    <source>
        <strain evidence="2">PF1309</strain>
    </source>
</reference>
<evidence type="ECO:0000313" key="2">
    <source>
        <dbReference type="EMBL" id="PAV61740.1"/>
    </source>
</evidence>
<gene>
    <name evidence="2" type="ORF">WR25_11157</name>
</gene>
<organism evidence="2 3">
    <name type="scientific">Diploscapter pachys</name>
    <dbReference type="NCBI Taxonomy" id="2018661"/>
    <lineage>
        <taxon>Eukaryota</taxon>
        <taxon>Metazoa</taxon>
        <taxon>Ecdysozoa</taxon>
        <taxon>Nematoda</taxon>
        <taxon>Chromadorea</taxon>
        <taxon>Rhabditida</taxon>
        <taxon>Rhabditina</taxon>
        <taxon>Rhabditomorpha</taxon>
        <taxon>Rhabditoidea</taxon>
        <taxon>Rhabditidae</taxon>
        <taxon>Diploscapter</taxon>
    </lineage>
</organism>
<protein>
    <submittedName>
        <fullName evidence="2">Uncharacterized protein</fullName>
    </submittedName>
</protein>
<accession>A0A2A2JJ54</accession>
<evidence type="ECO:0000313" key="3">
    <source>
        <dbReference type="Proteomes" id="UP000218231"/>
    </source>
</evidence>
<comment type="caution">
    <text evidence="2">The sequence shown here is derived from an EMBL/GenBank/DDBJ whole genome shotgun (WGS) entry which is preliminary data.</text>
</comment>
<sequence length="150" mass="16494">MVSSSVNNSRMLMLVCSVCGVLAVGAAASSAVSGDEQQQQPVKRELSPSASLDQHLPPYWMALNDPLYKRAFDSKRHISPAFGVEEDVGNMRNLFDVGKRQVSMANDVGRQMQMYTQLFNAGKKRSNIAPSMDVMSHIGYADLLERAGRK</sequence>
<dbReference type="OrthoDB" id="5831695at2759"/>
<dbReference type="Proteomes" id="UP000218231">
    <property type="component" value="Unassembled WGS sequence"/>
</dbReference>